<reference evidence="2" key="2">
    <citation type="submission" date="2023-02" db="EMBL/GenBank/DDBJ databases">
        <title>'Rhodoalgimonas zhirmunskyi' gen. nov., isolated from a red alga.</title>
        <authorList>
            <person name="Nedashkovskaya O.I."/>
            <person name="Otstavnykh N.Y."/>
            <person name="Bystritskaya E.P."/>
            <person name="Balabanova L.A."/>
            <person name="Isaeva M.P."/>
        </authorList>
    </citation>
    <scope>NUCLEOTIDE SEQUENCE</scope>
    <source>
        <strain evidence="2">KCTC 52189</strain>
    </source>
</reference>
<gene>
    <name evidence="2" type="ORF">NO357_06885</name>
</gene>
<proteinExistence type="predicted"/>
<feature type="region of interest" description="Disordered" evidence="1">
    <location>
        <begin position="137"/>
        <end position="165"/>
    </location>
</feature>
<name>A0AAE3WDH6_9RHOB</name>
<evidence type="ECO:0000313" key="2">
    <source>
        <dbReference type="EMBL" id="MDQ2089623.1"/>
    </source>
</evidence>
<dbReference type="Proteomes" id="UP001226762">
    <property type="component" value="Unassembled WGS sequence"/>
</dbReference>
<protein>
    <recommendedName>
        <fullName evidence="4">Transglutaminase superfamily protein</fullName>
    </recommendedName>
</protein>
<dbReference type="AlphaFoldDB" id="A0AAE3WDH6"/>
<organism evidence="2 3">
    <name type="scientific">Marimonas arenosa</name>
    <dbReference type="NCBI Taxonomy" id="1795305"/>
    <lineage>
        <taxon>Bacteria</taxon>
        <taxon>Pseudomonadati</taxon>
        <taxon>Pseudomonadota</taxon>
        <taxon>Alphaproteobacteria</taxon>
        <taxon>Rhodobacterales</taxon>
        <taxon>Paracoccaceae</taxon>
        <taxon>Marimonas</taxon>
    </lineage>
</organism>
<dbReference type="EMBL" id="JANHAX010000002">
    <property type="protein sequence ID" value="MDQ2089623.1"/>
    <property type="molecule type" value="Genomic_DNA"/>
</dbReference>
<evidence type="ECO:0000256" key="1">
    <source>
        <dbReference type="SAM" id="MobiDB-lite"/>
    </source>
</evidence>
<evidence type="ECO:0000313" key="3">
    <source>
        <dbReference type="Proteomes" id="UP001226762"/>
    </source>
</evidence>
<keyword evidence="3" id="KW-1185">Reference proteome</keyword>
<sequence>MRAFLEPHWAVWHARTGSPEGRRTLSEGTCGRSSRFLCEVLRRDGFEAELVFGSPVECDCGFRTEAGWKGHGWVLVREPARIVDLTADQFGAAPVIVTGIDDPRYRAGHDIAGPGWIAERQRVARTLLRAWDARGLASEGKSTSSDPAKLRKGGGRCGWKEKPQS</sequence>
<comment type="caution">
    <text evidence="2">The sequence shown here is derived from an EMBL/GenBank/DDBJ whole genome shotgun (WGS) entry which is preliminary data.</text>
</comment>
<accession>A0AAE3WDH6</accession>
<reference evidence="2" key="1">
    <citation type="submission" date="2022-07" db="EMBL/GenBank/DDBJ databases">
        <authorList>
            <person name="Otstavnykh N."/>
            <person name="Isaeva M."/>
            <person name="Bystritskaya E."/>
        </authorList>
    </citation>
    <scope>NUCLEOTIDE SEQUENCE</scope>
    <source>
        <strain evidence="2">KCTC 52189</strain>
    </source>
</reference>
<evidence type="ECO:0008006" key="4">
    <source>
        <dbReference type="Google" id="ProtNLM"/>
    </source>
</evidence>
<dbReference type="RefSeq" id="WP_306734895.1">
    <property type="nucleotide sequence ID" value="NZ_JANHAX010000002.1"/>
</dbReference>